<comment type="caution">
    <text evidence="1">The sequence shown here is derived from an EMBL/GenBank/DDBJ whole genome shotgun (WGS) entry which is preliminary data.</text>
</comment>
<reference evidence="1 2" key="1">
    <citation type="journal article" date="2016" name="Front. Microbiol.">
        <title>Comparative Genomic Analysis Reveals a Diverse Repertoire of Genes Involved in Prokaryote-Eukaryote Interactions within the Pseudovibrio Genus.</title>
        <authorList>
            <person name="Romano S."/>
            <person name="Fernandez-Guerra A."/>
            <person name="Reen F.J."/>
            <person name="Glockner F.O."/>
            <person name="Crowley S.P."/>
            <person name="O'Sullivan O."/>
            <person name="Cotter P.D."/>
            <person name="Adams C."/>
            <person name="Dobson A.D."/>
            <person name="O'Gara F."/>
        </authorList>
    </citation>
    <scope>NUCLEOTIDE SEQUENCE [LARGE SCALE GENOMIC DNA]</scope>
    <source>
        <strain evidence="1 2">Ad2</strain>
    </source>
</reference>
<protein>
    <submittedName>
        <fullName evidence="1">Uncharacterized protein</fullName>
    </submittedName>
</protein>
<keyword evidence="2" id="KW-1185">Reference proteome</keyword>
<accession>A0A165T2X5</accession>
<sequence>MNSKQAIDEGDLGLTSDRDDSAIKLPLFEHPHNLKTLNGCSRCSHRLEAGRWLDKPFGCSSVTAGAEQKINGFAMLVDGSVMVSLVPFNTHKGPTLSIV</sequence>
<name>A0A165T2X5_9HYPH</name>
<dbReference type="Proteomes" id="UP000076577">
    <property type="component" value="Unassembled WGS sequence"/>
</dbReference>
<proteinExistence type="predicted"/>
<evidence type="ECO:0000313" key="1">
    <source>
        <dbReference type="EMBL" id="KZL05350.1"/>
    </source>
</evidence>
<gene>
    <name evidence="1" type="ORF">PsAD2_04275</name>
</gene>
<dbReference type="EMBL" id="LMCB01000152">
    <property type="protein sequence ID" value="KZL05350.1"/>
    <property type="molecule type" value="Genomic_DNA"/>
</dbReference>
<organism evidence="1 2">
    <name type="scientific">Pseudovibrio axinellae</name>
    <dbReference type="NCBI Taxonomy" id="989403"/>
    <lineage>
        <taxon>Bacteria</taxon>
        <taxon>Pseudomonadati</taxon>
        <taxon>Pseudomonadota</taxon>
        <taxon>Alphaproteobacteria</taxon>
        <taxon>Hyphomicrobiales</taxon>
        <taxon>Stappiaceae</taxon>
        <taxon>Pseudovibrio</taxon>
    </lineage>
</organism>
<evidence type="ECO:0000313" key="2">
    <source>
        <dbReference type="Proteomes" id="UP000076577"/>
    </source>
</evidence>
<dbReference type="AlphaFoldDB" id="A0A165T2X5"/>